<dbReference type="EMBL" id="MU857742">
    <property type="protein sequence ID" value="KAK4244382.1"/>
    <property type="molecule type" value="Genomic_DNA"/>
</dbReference>
<sequence length="355" mass="40971">MRQYWDHDEFDASDDEVLEDAPPAQEPAQLNHGLLDNNWQQQYRLYPSVFGPSDQTTQVWRHQQQGQQRPPGYENWVQNREGILGKDIDEWDRGQRRRLEEQREALYHLYCEAEKVRATLLTVHEERQQQQQLQPINILGKHTPPRMPSPLPRRSSRTTGGVRPEPQQQQEQLGELTHAQKILHLLVYTTHLRQAVRNTASLVFAREGNPAPAFSFFQAVDAAVDRVTDWLDTLWRAAHRADMNCRSDLSTNADADAGLEPPFNPRLLLQHAGTRQEQIEFCAAWERVVDSYGEVVRREEVVFAGDDDADRASISTRGSSMWGENDEEEEWRKYWGVLGGFGEMVGAFAERLKSF</sequence>
<accession>A0AAN7HGC9</accession>
<evidence type="ECO:0000313" key="3">
    <source>
        <dbReference type="Proteomes" id="UP001303647"/>
    </source>
</evidence>
<protein>
    <submittedName>
        <fullName evidence="2">Uncharacterized protein</fullName>
    </submittedName>
</protein>
<reference evidence="2" key="2">
    <citation type="submission" date="2023-05" db="EMBL/GenBank/DDBJ databases">
        <authorList>
            <consortium name="Lawrence Berkeley National Laboratory"/>
            <person name="Steindorff A."/>
            <person name="Hensen N."/>
            <person name="Bonometti L."/>
            <person name="Westerberg I."/>
            <person name="Brannstrom I.O."/>
            <person name="Guillou S."/>
            <person name="Cros-Aarteil S."/>
            <person name="Calhoun S."/>
            <person name="Haridas S."/>
            <person name="Kuo A."/>
            <person name="Mondo S."/>
            <person name="Pangilinan J."/>
            <person name="Riley R."/>
            <person name="Labutti K."/>
            <person name="Andreopoulos B."/>
            <person name="Lipzen A."/>
            <person name="Chen C."/>
            <person name="Yanf M."/>
            <person name="Daum C."/>
            <person name="Ng V."/>
            <person name="Clum A."/>
            <person name="Ohm R."/>
            <person name="Martin F."/>
            <person name="Silar P."/>
            <person name="Natvig D."/>
            <person name="Lalanne C."/>
            <person name="Gautier V."/>
            <person name="Ament-Velasquez S.L."/>
            <person name="Kruys A."/>
            <person name="Hutchinson M.I."/>
            <person name="Powell A.J."/>
            <person name="Barry K."/>
            <person name="Miller A.N."/>
            <person name="Grigoriev I.V."/>
            <person name="Debuchy R."/>
            <person name="Gladieux P."/>
            <person name="Thoren M.H."/>
            <person name="Johannesson H."/>
        </authorList>
    </citation>
    <scope>NUCLEOTIDE SEQUENCE</scope>
    <source>
        <strain evidence="2">CBS 359.72</strain>
    </source>
</reference>
<comment type="caution">
    <text evidence="2">The sequence shown here is derived from an EMBL/GenBank/DDBJ whole genome shotgun (WGS) entry which is preliminary data.</text>
</comment>
<organism evidence="2 3">
    <name type="scientific">Corynascus novoguineensis</name>
    <dbReference type="NCBI Taxonomy" id="1126955"/>
    <lineage>
        <taxon>Eukaryota</taxon>
        <taxon>Fungi</taxon>
        <taxon>Dikarya</taxon>
        <taxon>Ascomycota</taxon>
        <taxon>Pezizomycotina</taxon>
        <taxon>Sordariomycetes</taxon>
        <taxon>Sordariomycetidae</taxon>
        <taxon>Sordariales</taxon>
        <taxon>Chaetomiaceae</taxon>
        <taxon>Corynascus</taxon>
    </lineage>
</organism>
<gene>
    <name evidence="2" type="ORF">C7999DRAFT_35266</name>
</gene>
<evidence type="ECO:0000256" key="1">
    <source>
        <dbReference type="SAM" id="MobiDB-lite"/>
    </source>
</evidence>
<name>A0AAN7HGC9_9PEZI</name>
<proteinExistence type="predicted"/>
<evidence type="ECO:0000313" key="2">
    <source>
        <dbReference type="EMBL" id="KAK4244382.1"/>
    </source>
</evidence>
<dbReference type="AlphaFoldDB" id="A0AAN7HGC9"/>
<reference evidence="2" key="1">
    <citation type="journal article" date="2023" name="Mol. Phylogenet. Evol.">
        <title>Genome-scale phylogeny and comparative genomics of the fungal order Sordariales.</title>
        <authorList>
            <person name="Hensen N."/>
            <person name="Bonometti L."/>
            <person name="Westerberg I."/>
            <person name="Brannstrom I.O."/>
            <person name="Guillou S."/>
            <person name="Cros-Aarteil S."/>
            <person name="Calhoun S."/>
            <person name="Haridas S."/>
            <person name="Kuo A."/>
            <person name="Mondo S."/>
            <person name="Pangilinan J."/>
            <person name="Riley R."/>
            <person name="LaButti K."/>
            <person name="Andreopoulos B."/>
            <person name="Lipzen A."/>
            <person name="Chen C."/>
            <person name="Yan M."/>
            <person name="Daum C."/>
            <person name="Ng V."/>
            <person name="Clum A."/>
            <person name="Steindorff A."/>
            <person name="Ohm R.A."/>
            <person name="Martin F."/>
            <person name="Silar P."/>
            <person name="Natvig D.O."/>
            <person name="Lalanne C."/>
            <person name="Gautier V."/>
            <person name="Ament-Velasquez S.L."/>
            <person name="Kruys A."/>
            <person name="Hutchinson M.I."/>
            <person name="Powell A.J."/>
            <person name="Barry K."/>
            <person name="Miller A.N."/>
            <person name="Grigoriev I.V."/>
            <person name="Debuchy R."/>
            <person name="Gladieux P."/>
            <person name="Hiltunen Thoren M."/>
            <person name="Johannesson H."/>
        </authorList>
    </citation>
    <scope>NUCLEOTIDE SEQUENCE</scope>
    <source>
        <strain evidence="2">CBS 359.72</strain>
    </source>
</reference>
<dbReference type="Proteomes" id="UP001303647">
    <property type="component" value="Unassembled WGS sequence"/>
</dbReference>
<feature type="region of interest" description="Disordered" evidence="1">
    <location>
        <begin position="139"/>
        <end position="172"/>
    </location>
</feature>
<keyword evidence="3" id="KW-1185">Reference proteome</keyword>